<organism evidence="2 3">
    <name type="scientific">Pomacea canaliculata</name>
    <name type="common">Golden apple snail</name>
    <dbReference type="NCBI Taxonomy" id="400727"/>
    <lineage>
        <taxon>Eukaryota</taxon>
        <taxon>Metazoa</taxon>
        <taxon>Spiralia</taxon>
        <taxon>Lophotrochozoa</taxon>
        <taxon>Mollusca</taxon>
        <taxon>Gastropoda</taxon>
        <taxon>Caenogastropoda</taxon>
        <taxon>Architaenioglossa</taxon>
        <taxon>Ampullarioidea</taxon>
        <taxon>Ampullariidae</taxon>
        <taxon>Pomacea</taxon>
    </lineage>
</organism>
<feature type="region of interest" description="Disordered" evidence="1">
    <location>
        <begin position="405"/>
        <end position="441"/>
    </location>
</feature>
<feature type="compositionally biased region" description="Gly residues" evidence="1">
    <location>
        <begin position="428"/>
        <end position="439"/>
    </location>
</feature>
<evidence type="ECO:0000256" key="1">
    <source>
        <dbReference type="SAM" id="MobiDB-lite"/>
    </source>
</evidence>
<reference evidence="2 3" key="1">
    <citation type="submission" date="2018-04" db="EMBL/GenBank/DDBJ databases">
        <title>The genome of golden apple snail Pomacea canaliculata provides insight into stress tolerance and invasive adaptation.</title>
        <authorList>
            <person name="Liu C."/>
            <person name="Liu B."/>
            <person name="Ren Y."/>
            <person name="Zhang Y."/>
            <person name="Wang H."/>
            <person name="Li S."/>
            <person name="Jiang F."/>
            <person name="Yin L."/>
            <person name="Zhang G."/>
            <person name="Qian W."/>
            <person name="Fan W."/>
        </authorList>
    </citation>
    <scope>NUCLEOTIDE SEQUENCE [LARGE SCALE GENOMIC DNA]</scope>
    <source>
        <strain evidence="2">SZHN2017</strain>
        <tissue evidence="2">Muscle</tissue>
    </source>
</reference>
<feature type="region of interest" description="Disordered" evidence="1">
    <location>
        <begin position="119"/>
        <end position="383"/>
    </location>
</feature>
<dbReference type="PANTHER" id="PTHR12349:SF2">
    <property type="entry name" value="PALMITOYLTRANSFERASE ZDHHC8"/>
    <property type="match status" value="1"/>
</dbReference>
<gene>
    <name evidence="2" type="ORF">C0Q70_08243</name>
</gene>
<protein>
    <submittedName>
        <fullName evidence="2">Uncharacterized protein</fullName>
    </submittedName>
</protein>
<dbReference type="OrthoDB" id="4096362at2759"/>
<comment type="caution">
    <text evidence="2">The sequence shown here is derived from an EMBL/GenBank/DDBJ whole genome shotgun (WGS) entry which is preliminary data.</text>
</comment>
<feature type="compositionally biased region" description="Basic and acidic residues" evidence="1">
    <location>
        <begin position="350"/>
        <end position="367"/>
    </location>
</feature>
<proteinExistence type="predicted"/>
<feature type="compositionally biased region" description="Low complexity" evidence="1">
    <location>
        <begin position="147"/>
        <end position="160"/>
    </location>
</feature>
<evidence type="ECO:0000313" key="3">
    <source>
        <dbReference type="Proteomes" id="UP000245119"/>
    </source>
</evidence>
<dbReference type="GO" id="GO:0016409">
    <property type="term" value="F:palmitoyltransferase activity"/>
    <property type="evidence" value="ECO:0007669"/>
    <property type="project" value="TreeGrafter"/>
</dbReference>
<keyword evidence="3" id="KW-1185">Reference proteome</keyword>
<dbReference type="EMBL" id="PZQS01000004">
    <property type="protein sequence ID" value="PVD32797.1"/>
    <property type="molecule type" value="Genomic_DNA"/>
</dbReference>
<sequence length="488" mass="52303">MSFVPVFGLTGFHIMLVSRGRTTNEQVTGKFKGGLNPFHRGCCKNCTYVLCGPHWPKLVSYIPKTRTIQIDSSKVTYVAADKDVKINMEQANGVRPHGNSTVDNSISLHTEQSQQEFFDKGSHGVDGEFSPPSKHQLGSYNNLFDASNTSNPPSNSISSTKPANNNSTTSVGAAFNAAHLKGGSSHNLRGGENHSAGPKPGYAQQTVYHRAASASPQRHHHQRTPTASDEDDSGLRSPSGGSLPTSPSTERLASRSAPTRFVGRLQDGNAREMSNVRAAGPVGAMSNKGHVPQPIKVTSPYVTAPPPLSAGGTLHSPSPGREGFMYRPAAPSPGTAVRDRSRTFYRARSRSRESLNRSRENISRSREYLSSSKEGLSNSEEMLNRSREASISSYHSMVGSMAGPAHGRLGSAGSAVGNHSGAAVPQNAGGGEGPDGRAGGRPMTFVRALQMTEAAEVREREQTQNSRLRRMRKESSRSVYDTTYEASV</sequence>
<feature type="compositionally biased region" description="Polar residues" evidence="1">
    <location>
        <begin position="368"/>
        <end position="381"/>
    </location>
</feature>
<dbReference type="PANTHER" id="PTHR12349">
    <property type="entry name" value="ANKYRIN REPEAT AND LEM DOMAIN-CONTAINING PROTEIN 2"/>
    <property type="match status" value="1"/>
</dbReference>
<feature type="compositionally biased region" description="Polar residues" evidence="1">
    <location>
        <begin position="136"/>
        <end position="146"/>
    </location>
</feature>
<feature type="compositionally biased region" description="Low complexity" evidence="1">
    <location>
        <begin position="235"/>
        <end position="249"/>
    </location>
</feature>
<feature type="compositionally biased region" description="Polar residues" evidence="1">
    <location>
        <begin position="161"/>
        <end position="171"/>
    </location>
</feature>
<dbReference type="AlphaFoldDB" id="A0A2T7PHB5"/>
<feature type="compositionally biased region" description="Polar residues" evidence="1">
    <location>
        <begin position="477"/>
        <end position="488"/>
    </location>
</feature>
<accession>A0A2T7PHB5</accession>
<evidence type="ECO:0000313" key="2">
    <source>
        <dbReference type="EMBL" id="PVD32797.1"/>
    </source>
</evidence>
<dbReference type="Proteomes" id="UP000245119">
    <property type="component" value="Linkage Group LG4"/>
</dbReference>
<name>A0A2T7PHB5_POMCA</name>
<dbReference type="STRING" id="400727.A0A2T7PHB5"/>
<feature type="region of interest" description="Disordered" evidence="1">
    <location>
        <begin position="453"/>
        <end position="488"/>
    </location>
</feature>